<dbReference type="Proteomes" id="UP000663877">
    <property type="component" value="Unassembled WGS sequence"/>
</dbReference>
<evidence type="ECO:0000313" key="4">
    <source>
        <dbReference type="Proteomes" id="UP000663832"/>
    </source>
</evidence>
<dbReference type="SUPFAM" id="SSF50729">
    <property type="entry name" value="PH domain-like"/>
    <property type="match status" value="1"/>
</dbReference>
<dbReference type="InterPro" id="IPR001849">
    <property type="entry name" value="PH_domain"/>
</dbReference>
<name>A0A815YKG3_9BILA</name>
<accession>A0A815YKG3</accession>
<evidence type="ECO:0000313" key="3">
    <source>
        <dbReference type="EMBL" id="CAF1669507.1"/>
    </source>
</evidence>
<feature type="domain" description="PH" evidence="1">
    <location>
        <begin position="132"/>
        <end position="158"/>
    </location>
</feature>
<dbReference type="InterPro" id="IPR011993">
    <property type="entry name" value="PH-like_dom_sf"/>
</dbReference>
<protein>
    <recommendedName>
        <fullName evidence="1">PH domain-containing protein</fullName>
    </recommendedName>
</protein>
<organism evidence="2 5">
    <name type="scientific">Adineta steineri</name>
    <dbReference type="NCBI Taxonomy" id="433720"/>
    <lineage>
        <taxon>Eukaryota</taxon>
        <taxon>Metazoa</taxon>
        <taxon>Spiralia</taxon>
        <taxon>Gnathifera</taxon>
        <taxon>Rotifera</taxon>
        <taxon>Eurotatoria</taxon>
        <taxon>Bdelloidea</taxon>
        <taxon>Adinetida</taxon>
        <taxon>Adinetidae</taxon>
        <taxon>Adineta</taxon>
    </lineage>
</organism>
<dbReference type="PROSITE" id="PS50003">
    <property type="entry name" value="PH_DOMAIN"/>
    <property type="match status" value="1"/>
</dbReference>
<evidence type="ECO:0000259" key="1">
    <source>
        <dbReference type="PROSITE" id="PS50003"/>
    </source>
</evidence>
<feature type="non-terminal residue" evidence="2">
    <location>
        <position position="1"/>
    </location>
</feature>
<reference evidence="2" key="1">
    <citation type="submission" date="2021-02" db="EMBL/GenBank/DDBJ databases">
        <authorList>
            <person name="Nowell W R."/>
        </authorList>
    </citation>
    <scope>NUCLEOTIDE SEQUENCE</scope>
</reference>
<evidence type="ECO:0000313" key="5">
    <source>
        <dbReference type="Proteomes" id="UP000663877"/>
    </source>
</evidence>
<sequence>MPHRMRKIVSRCRPPFIRRRHKRYTVDITHDCPNNNIDNNSNSNITDNVYSTDDWSPHVISSPQLAVNSTNNDLDNQSVSSTPTNSAIFKTMQNTASSSNLSTIGTGIVPPAMHTQQSQYMQSTTPSAVNGKDEIRGWLYKWTNYLKGYQKRWFVLQS</sequence>
<dbReference type="AlphaFoldDB" id="A0A815YKG3"/>
<dbReference type="Proteomes" id="UP000663832">
    <property type="component" value="Unassembled WGS sequence"/>
</dbReference>
<keyword evidence="4" id="KW-1185">Reference proteome</keyword>
<gene>
    <name evidence="2" type="ORF">BJG266_LOCUS47852</name>
    <name evidence="3" type="ORF">QVE165_LOCUS64901</name>
</gene>
<proteinExistence type="predicted"/>
<comment type="caution">
    <text evidence="2">The sequence shown here is derived from an EMBL/GenBank/DDBJ whole genome shotgun (WGS) entry which is preliminary data.</text>
</comment>
<evidence type="ECO:0000313" key="2">
    <source>
        <dbReference type="EMBL" id="CAF1572160.1"/>
    </source>
</evidence>
<dbReference type="Gene3D" id="2.30.29.30">
    <property type="entry name" value="Pleckstrin-homology domain (PH domain)/Phosphotyrosine-binding domain (PTB)"/>
    <property type="match status" value="1"/>
</dbReference>
<dbReference type="EMBL" id="CAJNOM010006320">
    <property type="protein sequence ID" value="CAF1669507.1"/>
    <property type="molecule type" value="Genomic_DNA"/>
</dbReference>
<dbReference type="EMBL" id="CAJNOI010005907">
    <property type="protein sequence ID" value="CAF1572160.1"/>
    <property type="molecule type" value="Genomic_DNA"/>
</dbReference>
<dbReference type="OrthoDB" id="1854502at2759"/>